<evidence type="ECO:0000256" key="2">
    <source>
        <dbReference type="ARBA" id="ARBA00023002"/>
    </source>
</evidence>
<accession>A0ABX8CVY7</accession>
<organism evidence="3 4">
    <name type="scientific">Nocardia tengchongensis</name>
    <dbReference type="NCBI Taxonomy" id="2055889"/>
    <lineage>
        <taxon>Bacteria</taxon>
        <taxon>Bacillati</taxon>
        <taxon>Actinomycetota</taxon>
        <taxon>Actinomycetes</taxon>
        <taxon>Mycobacteriales</taxon>
        <taxon>Nocardiaceae</taxon>
        <taxon>Nocardia</taxon>
    </lineage>
</organism>
<reference evidence="3 4" key="1">
    <citation type="submission" date="2021-04" db="EMBL/GenBank/DDBJ databases">
        <title>Nocardia tengchongensis.</title>
        <authorList>
            <person name="Zhuang k."/>
            <person name="Ran Y."/>
            <person name="Li W."/>
        </authorList>
    </citation>
    <scope>NUCLEOTIDE SEQUENCE [LARGE SCALE GENOMIC DNA]</scope>
    <source>
        <strain evidence="3 4">CFH S0057</strain>
    </source>
</reference>
<dbReference type="PRINTS" id="PR00081">
    <property type="entry name" value="GDHRDH"/>
</dbReference>
<dbReference type="EMBL" id="CP074371">
    <property type="protein sequence ID" value="QVI23333.1"/>
    <property type="molecule type" value="Genomic_DNA"/>
</dbReference>
<dbReference type="InterPro" id="IPR002347">
    <property type="entry name" value="SDR_fam"/>
</dbReference>
<proteinExistence type="inferred from homology"/>
<keyword evidence="2" id="KW-0560">Oxidoreductase</keyword>
<dbReference type="Gene3D" id="3.40.50.720">
    <property type="entry name" value="NAD(P)-binding Rossmann-like Domain"/>
    <property type="match status" value="1"/>
</dbReference>
<dbReference type="PANTHER" id="PTHR43639">
    <property type="entry name" value="OXIDOREDUCTASE, SHORT-CHAIN DEHYDROGENASE/REDUCTASE FAMILY (AFU_ORTHOLOGUE AFUA_5G02870)"/>
    <property type="match status" value="1"/>
</dbReference>
<dbReference type="Pfam" id="PF13561">
    <property type="entry name" value="adh_short_C2"/>
    <property type="match status" value="1"/>
</dbReference>
<dbReference type="CDD" id="cd05233">
    <property type="entry name" value="SDR_c"/>
    <property type="match status" value="1"/>
</dbReference>
<name>A0ABX8CVY7_9NOCA</name>
<evidence type="ECO:0000313" key="4">
    <source>
        <dbReference type="Proteomes" id="UP000683310"/>
    </source>
</evidence>
<gene>
    <name evidence="3" type="ORF">KHQ06_10815</name>
</gene>
<protein>
    <submittedName>
        <fullName evidence="3">SDR family oxidoreductase</fullName>
    </submittedName>
</protein>
<dbReference type="PRINTS" id="PR00080">
    <property type="entry name" value="SDRFAMILY"/>
</dbReference>
<dbReference type="PANTHER" id="PTHR43639:SF1">
    <property type="entry name" value="SHORT-CHAIN DEHYDROGENASE_REDUCTASE FAMILY PROTEIN"/>
    <property type="match status" value="1"/>
</dbReference>
<evidence type="ECO:0000256" key="1">
    <source>
        <dbReference type="ARBA" id="ARBA00006484"/>
    </source>
</evidence>
<dbReference type="SUPFAM" id="SSF51735">
    <property type="entry name" value="NAD(P)-binding Rossmann-fold domains"/>
    <property type="match status" value="1"/>
</dbReference>
<evidence type="ECO:0000313" key="3">
    <source>
        <dbReference type="EMBL" id="QVI23333.1"/>
    </source>
</evidence>
<dbReference type="Proteomes" id="UP000683310">
    <property type="component" value="Chromosome"/>
</dbReference>
<dbReference type="InterPro" id="IPR036291">
    <property type="entry name" value="NAD(P)-bd_dom_sf"/>
</dbReference>
<keyword evidence="4" id="KW-1185">Reference proteome</keyword>
<sequence>MQTLNGKVAIVTGAAGGVGRGIALALAHAGARVAIPDIKPADDMVAELGADNVLAKICDIRDSSQVNSFVDEVVAKFGTVDILVNNAMASALVPLTETSDKDIELAMSTGPMATLYFMRACYPHLVDGGRIINLRSGSEVTAIPNFVTYIAAKSAIAGITRAAAREWGRSGITVNAICPFVLSDAAAAEFEKHPGQLDNILANLSIPRLGHAENDIGRAVVYLAGPDASYVTGTTISVDGGAAFMA</sequence>
<comment type="similarity">
    <text evidence="1">Belongs to the short-chain dehydrogenases/reductases (SDR) family.</text>
</comment>